<dbReference type="GO" id="GO:0004222">
    <property type="term" value="F:metalloendopeptidase activity"/>
    <property type="evidence" value="ECO:0007669"/>
    <property type="project" value="InterPro"/>
</dbReference>
<evidence type="ECO:0000256" key="5">
    <source>
        <dbReference type="ARBA" id="ARBA00022801"/>
    </source>
</evidence>
<evidence type="ECO:0000256" key="8">
    <source>
        <dbReference type="RuleBase" id="RU004447"/>
    </source>
</evidence>
<keyword evidence="13" id="KW-1185">Reference proteome</keyword>
<evidence type="ECO:0000256" key="3">
    <source>
        <dbReference type="ARBA" id="ARBA00022670"/>
    </source>
</evidence>
<dbReference type="Gene3D" id="3.30.830.10">
    <property type="entry name" value="Metalloenzyme, LuxS/M16 peptidase-like"/>
    <property type="match status" value="4"/>
</dbReference>
<dbReference type="PANTHER" id="PTHR43690">
    <property type="entry name" value="NARDILYSIN"/>
    <property type="match status" value="1"/>
</dbReference>
<evidence type="ECO:0000256" key="4">
    <source>
        <dbReference type="ARBA" id="ARBA00022723"/>
    </source>
</evidence>
<dbReference type="AlphaFoldDB" id="A0A927FAJ8"/>
<comment type="similarity">
    <text evidence="2 8">Belongs to the peptidase M16 family.</text>
</comment>
<keyword evidence="4" id="KW-0479">Metal-binding</keyword>
<keyword evidence="5" id="KW-0378">Hydrolase</keyword>
<evidence type="ECO:0000256" key="6">
    <source>
        <dbReference type="ARBA" id="ARBA00022833"/>
    </source>
</evidence>
<feature type="domain" description="Peptidase M16 N-terminal" evidence="10">
    <location>
        <begin position="56"/>
        <end position="176"/>
    </location>
</feature>
<dbReference type="GO" id="GO:0046872">
    <property type="term" value="F:metal ion binding"/>
    <property type="evidence" value="ECO:0007669"/>
    <property type="project" value="UniProtKB-KW"/>
</dbReference>
<accession>A0A927FAJ8</accession>
<keyword evidence="9" id="KW-0732">Signal</keyword>
<dbReference type="InterPro" id="IPR011765">
    <property type="entry name" value="Pept_M16_N"/>
</dbReference>
<dbReference type="Proteomes" id="UP000622317">
    <property type="component" value="Unassembled WGS sequence"/>
</dbReference>
<comment type="caution">
    <text evidence="12">The sequence shown here is derived from an EMBL/GenBank/DDBJ whole genome shotgun (WGS) entry which is preliminary data.</text>
</comment>
<feature type="domain" description="Peptidase M16 C-terminal" evidence="11">
    <location>
        <begin position="701"/>
        <end position="870"/>
    </location>
</feature>
<keyword evidence="6" id="KW-0862">Zinc</keyword>
<sequence>MQSFIKLVSVYLLIALSPAVWAQLPEDFDMTAPLPVDPDVRVGELDNGLRYYIRKNGRPENRVSLRLVVNAGSLQEDDDQRGIAHFLEHMAFNGTKHFEKLELVNFLEGIGMRFGQHLNASTSFDETIYKLEVPWDDQESIDKAFLILEDWATNITFDPFEIEAERGVVVEEWRSGQGAGQRIRDQQIPLIFYNSRYAKRLPIGSMFVVQNAPAERFRDFYEKWYRPDLMGVIAVGDFDPDEVERQIITRFSRLENPEDAPERVEAKVPDHEETLFSIVSDPEITGMSARIYLKLDPVGDQTGEDYRRHLIERIYFSLLNKRLSERTLEANPPYISASVGATNLGRSKRAYVMSVGLVQGKVQEGIELLMAEVARASRDGFSQSEMDRVKADMIRGMDRAYEERENTQSGVFAAEYTRAFTVDEPIPGIALERAMHHAFLKDLDLEEVNRIGDAFRQQGNRVILFTAPEAEGYELPSEQDLLAALESGKSKDLGAYVDDVSDEPLLAEIPEAGEIVEERYHEAVGVYDWTLSNGARVIVKPTDFKKDQVLMSAYSEGGSSLVSDDEFIPAMTATMLLGESGIGPFNTIQLEKKLAGKTLRLSPSIGSTSESLSGSTSPQDLEEFFKLVYLQITDPNEKDLANAFESVKFRLSEMVANREKSPGAVFQDAIEEAYYGDHPRHQPLDIDRLDEMEARLSLEIFKDRFQNAGDFVFVFVGAIEVEPFRDYVRTYLASLPTRGGPPERARELGDKPKSGRLSVDIKKGLEEKTTVRVFFNGDAEWSPENRYALAFARGLLNIRMREVLREDNGGVYGVSVFGSLGRLPEGSYSSGFGFSCDPGNAENLVRLGLMQIIELQEEGPRPENVQKVRETHLREHERGIKENGFWLSNLVGMVAEDRDFEDILNFPERVKAFDAKAAQEAAVLYFDMRNLLVAYLRPEYTE</sequence>
<comment type="cofactor">
    <cofactor evidence="1">
        <name>Zn(2+)</name>
        <dbReference type="ChEBI" id="CHEBI:29105"/>
    </cofactor>
</comment>
<dbReference type="GO" id="GO:0006508">
    <property type="term" value="P:proteolysis"/>
    <property type="evidence" value="ECO:0007669"/>
    <property type="project" value="UniProtKB-KW"/>
</dbReference>
<dbReference type="EMBL" id="JACYFG010000038">
    <property type="protein sequence ID" value="MBD5780806.1"/>
    <property type="molecule type" value="Genomic_DNA"/>
</dbReference>
<feature type="signal peptide" evidence="9">
    <location>
        <begin position="1"/>
        <end position="22"/>
    </location>
</feature>
<evidence type="ECO:0000259" key="10">
    <source>
        <dbReference type="Pfam" id="PF00675"/>
    </source>
</evidence>
<dbReference type="InterPro" id="IPR011249">
    <property type="entry name" value="Metalloenz_LuxS/M16"/>
</dbReference>
<dbReference type="Pfam" id="PF00675">
    <property type="entry name" value="Peptidase_M16"/>
    <property type="match status" value="1"/>
</dbReference>
<proteinExistence type="inferred from homology"/>
<gene>
    <name evidence="12" type="ORF">IEN85_15000</name>
</gene>
<organism evidence="12 13">
    <name type="scientific">Pelagicoccus enzymogenes</name>
    <dbReference type="NCBI Taxonomy" id="2773457"/>
    <lineage>
        <taxon>Bacteria</taxon>
        <taxon>Pseudomonadati</taxon>
        <taxon>Verrucomicrobiota</taxon>
        <taxon>Opitutia</taxon>
        <taxon>Puniceicoccales</taxon>
        <taxon>Pelagicoccaceae</taxon>
        <taxon>Pelagicoccus</taxon>
    </lineage>
</organism>
<dbReference type="InterPro" id="IPR001431">
    <property type="entry name" value="Pept_M16_Zn_BS"/>
</dbReference>
<keyword evidence="3" id="KW-0645">Protease</keyword>
<dbReference type="Pfam" id="PF05193">
    <property type="entry name" value="Peptidase_M16_C"/>
    <property type="match status" value="2"/>
</dbReference>
<dbReference type="InterPro" id="IPR050626">
    <property type="entry name" value="Peptidase_M16"/>
</dbReference>
<keyword evidence="7" id="KW-0482">Metalloprotease</keyword>
<dbReference type="InterPro" id="IPR007863">
    <property type="entry name" value="Peptidase_M16_C"/>
</dbReference>
<evidence type="ECO:0000256" key="9">
    <source>
        <dbReference type="SAM" id="SignalP"/>
    </source>
</evidence>
<evidence type="ECO:0000256" key="1">
    <source>
        <dbReference type="ARBA" id="ARBA00001947"/>
    </source>
</evidence>
<feature type="chain" id="PRO_5037042531" evidence="9">
    <location>
        <begin position="23"/>
        <end position="942"/>
    </location>
</feature>
<dbReference type="RefSeq" id="WP_191617916.1">
    <property type="nucleotide sequence ID" value="NZ_JACYFG010000038.1"/>
</dbReference>
<reference evidence="12" key="1">
    <citation type="submission" date="2020-09" db="EMBL/GenBank/DDBJ databases">
        <title>Pelagicoccus enzymogenes sp. nov. with an EPS production, isolated from marine sediment.</title>
        <authorList>
            <person name="Feng X."/>
        </authorList>
    </citation>
    <scope>NUCLEOTIDE SEQUENCE</scope>
    <source>
        <strain evidence="12">NFK12</strain>
    </source>
</reference>
<evidence type="ECO:0000259" key="11">
    <source>
        <dbReference type="Pfam" id="PF05193"/>
    </source>
</evidence>
<feature type="domain" description="Peptidase M16 C-terminal" evidence="11">
    <location>
        <begin position="214"/>
        <end position="391"/>
    </location>
</feature>
<evidence type="ECO:0000313" key="12">
    <source>
        <dbReference type="EMBL" id="MBD5780806.1"/>
    </source>
</evidence>
<dbReference type="PROSITE" id="PS00143">
    <property type="entry name" value="INSULINASE"/>
    <property type="match status" value="1"/>
</dbReference>
<evidence type="ECO:0000256" key="2">
    <source>
        <dbReference type="ARBA" id="ARBA00007261"/>
    </source>
</evidence>
<name>A0A927FAJ8_9BACT</name>
<evidence type="ECO:0000256" key="7">
    <source>
        <dbReference type="ARBA" id="ARBA00023049"/>
    </source>
</evidence>
<protein>
    <submittedName>
        <fullName evidence="12">Insulinase family protein</fullName>
    </submittedName>
</protein>
<evidence type="ECO:0000313" key="13">
    <source>
        <dbReference type="Proteomes" id="UP000622317"/>
    </source>
</evidence>
<dbReference type="PANTHER" id="PTHR43690:SF34">
    <property type="entry name" value="ZINC PROTEASE PQQL-LIKE"/>
    <property type="match status" value="1"/>
</dbReference>
<dbReference type="SUPFAM" id="SSF63411">
    <property type="entry name" value="LuxS/MPP-like metallohydrolase"/>
    <property type="match status" value="4"/>
</dbReference>